<dbReference type="PANTHER" id="PTHR36112">
    <property type="entry name" value="RIBOSOMAL RNA SMALL SUBUNIT METHYLTRANSFERASE J"/>
    <property type="match status" value="1"/>
</dbReference>
<feature type="binding site" evidence="1">
    <location>
        <begin position="107"/>
        <end position="108"/>
    </location>
    <ligand>
        <name>S-adenosyl-L-methionine</name>
        <dbReference type="ChEBI" id="CHEBI:59789"/>
    </ligand>
</feature>
<dbReference type="RefSeq" id="WP_251262536.1">
    <property type="nucleotide sequence ID" value="NZ_JAMQGP010000008.1"/>
</dbReference>
<dbReference type="Proteomes" id="UP001165393">
    <property type="component" value="Unassembled WGS sequence"/>
</dbReference>
<dbReference type="HAMAP" id="MF_01523">
    <property type="entry name" value="16SrRNA_methyltr_J"/>
    <property type="match status" value="1"/>
</dbReference>
<dbReference type="Pfam" id="PF04445">
    <property type="entry name" value="SAM_MT"/>
    <property type="match status" value="1"/>
</dbReference>
<organism evidence="2 3">
    <name type="scientific">Echinimonas agarilytica</name>
    <dbReference type="NCBI Taxonomy" id="1215918"/>
    <lineage>
        <taxon>Bacteria</taxon>
        <taxon>Pseudomonadati</taxon>
        <taxon>Pseudomonadota</taxon>
        <taxon>Gammaproteobacteria</taxon>
        <taxon>Alteromonadales</taxon>
        <taxon>Echinimonadaceae</taxon>
        <taxon>Echinimonas</taxon>
    </lineage>
</organism>
<comment type="caution">
    <text evidence="1">Lacks conserved residue(s) required for the propagation of feature annotation.</text>
</comment>
<evidence type="ECO:0000256" key="1">
    <source>
        <dbReference type="HAMAP-Rule" id="MF_01523"/>
    </source>
</evidence>
<dbReference type="GO" id="GO:0008990">
    <property type="term" value="F:rRNA (guanine-N2-)-methyltransferase activity"/>
    <property type="evidence" value="ECO:0007669"/>
    <property type="project" value="UniProtKB-UniRule"/>
</dbReference>
<dbReference type="PANTHER" id="PTHR36112:SF1">
    <property type="entry name" value="RIBOSOMAL RNA SMALL SUBUNIT METHYLTRANSFERASE J"/>
    <property type="match status" value="1"/>
</dbReference>
<gene>
    <name evidence="1" type="primary">rsmJ</name>
    <name evidence="2" type="ORF">NAF29_15515</name>
</gene>
<feature type="binding site" evidence="1">
    <location>
        <position position="176"/>
    </location>
    <ligand>
        <name>S-adenosyl-L-methionine</name>
        <dbReference type="ChEBI" id="CHEBI:59789"/>
    </ligand>
</feature>
<keyword evidence="1" id="KW-0698">rRNA processing</keyword>
<dbReference type="CDD" id="cd02440">
    <property type="entry name" value="AdoMet_MTases"/>
    <property type="match status" value="1"/>
</dbReference>
<sequence>MPESINILCELTSQLAHAKAVAEQCDLEVFEFTKQAEAMWLVMTERGLVLRDGRQPKLGDVTVDWVEGAVAHRRNFGGGRGQAIAKACGLKSGQTPSIIDATAGLGRDAMVLASLGCRVSLIERSPVVAALLFDGYRRALENEDIGDWVSARVALYHGHALDVLKRLECHDVVYLDPMYPHRQKSAQVKKEMRVFQGVVGSDADADALLDVALSKATKRVVVKRPDYAEPLAGKPPHHQIKTKKNRFDVYMLT</sequence>
<comment type="catalytic activity">
    <reaction evidence="1">
        <text>guanosine(1516) in 16S rRNA + S-adenosyl-L-methionine = N(2)-methylguanosine(1516) in 16S rRNA + S-adenosyl-L-homocysteine + H(+)</text>
        <dbReference type="Rhea" id="RHEA:43220"/>
        <dbReference type="Rhea" id="RHEA-COMP:10412"/>
        <dbReference type="Rhea" id="RHEA-COMP:10413"/>
        <dbReference type="ChEBI" id="CHEBI:15378"/>
        <dbReference type="ChEBI" id="CHEBI:57856"/>
        <dbReference type="ChEBI" id="CHEBI:59789"/>
        <dbReference type="ChEBI" id="CHEBI:74269"/>
        <dbReference type="ChEBI" id="CHEBI:74481"/>
        <dbReference type="EC" id="2.1.1.242"/>
    </reaction>
</comment>
<dbReference type="Gene3D" id="3.40.50.150">
    <property type="entry name" value="Vaccinia Virus protein VP39"/>
    <property type="match status" value="1"/>
</dbReference>
<keyword evidence="1 2" id="KW-0489">Methyltransferase</keyword>
<dbReference type="GO" id="GO:0005737">
    <property type="term" value="C:cytoplasm"/>
    <property type="evidence" value="ECO:0007669"/>
    <property type="project" value="UniProtKB-SubCell"/>
</dbReference>
<comment type="function">
    <text evidence="1">Specifically methylates the guanosine in position 1516 of 16S rRNA.</text>
</comment>
<keyword evidence="3" id="KW-1185">Reference proteome</keyword>
<evidence type="ECO:0000313" key="2">
    <source>
        <dbReference type="EMBL" id="MCM2681063.1"/>
    </source>
</evidence>
<dbReference type="InterPro" id="IPR007536">
    <property type="entry name" value="16SrRNA_methylTrfase_J"/>
</dbReference>
<keyword evidence="1" id="KW-0949">S-adenosyl-L-methionine</keyword>
<feature type="binding site" evidence="1">
    <location>
        <begin position="123"/>
        <end position="124"/>
    </location>
    <ligand>
        <name>S-adenosyl-L-methionine</name>
        <dbReference type="ChEBI" id="CHEBI:59789"/>
    </ligand>
</feature>
<comment type="subcellular location">
    <subcellularLocation>
        <location evidence="1">Cytoplasm</location>
    </subcellularLocation>
</comment>
<dbReference type="InterPro" id="IPR029063">
    <property type="entry name" value="SAM-dependent_MTases_sf"/>
</dbReference>
<dbReference type="EC" id="2.1.1.242" evidence="1"/>
<comment type="similarity">
    <text evidence="1">Belongs to the methyltransferase superfamily. RsmJ family.</text>
</comment>
<dbReference type="AlphaFoldDB" id="A0AA41WA36"/>
<dbReference type="SUPFAM" id="SSF53335">
    <property type="entry name" value="S-adenosyl-L-methionine-dependent methyltransferases"/>
    <property type="match status" value="1"/>
</dbReference>
<name>A0AA41WA36_9GAMM</name>
<keyword evidence="1" id="KW-0963">Cytoplasm</keyword>
<comment type="caution">
    <text evidence="2">The sequence shown here is derived from an EMBL/GenBank/DDBJ whole genome shotgun (WGS) entry which is preliminary data.</text>
</comment>
<dbReference type="EMBL" id="JAMQGP010000008">
    <property type="protein sequence ID" value="MCM2681063.1"/>
    <property type="molecule type" value="Genomic_DNA"/>
</dbReference>
<evidence type="ECO:0000313" key="3">
    <source>
        <dbReference type="Proteomes" id="UP001165393"/>
    </source>
</evidence>
<protein>
    <recommendedName>
        <fullName evidence="1">Ribosomal RNA small subunit methyltransferase J</fullName>
        <ecNumber evidence="1">2.1.1.242</ecNumber>
    </recommendedName>
    <alternativeName>
        <fullName evidence="1">16S rRNA m2G1516 methyltransferase</fullName>
    </alternativeName>
    <alternativeName>
        <fullName evidence="1">rRNA (guanine-N(2)-)-methyltransferase</fullName>
    </alternativeName>
</protein>
<reference evidence="2 3" key="1">
    <citation type="journal article" date="2013" name="Antonie Van Leeuwenhoek">
        <title>Echinimonas agarilytica gen. nov., sp. nov., a new gammaproteobacterium isolated from the sea urchin Strongylocentrotus intermedius.</title>
        <authorList>
            <person name="Nedashkovskaya O.I."/>
            <person name="Stenkova A.M."/>
            <person name="Zhukova N.V."/>
            <person name="Van Trappen S."/>
            <person name="Lee J.S."/>
            <person name="Kim S.B."/>
        </authorList>
    </citation>
    <scope>NUCLEOTIDE SEQUENCE [LARGE SCALE GENOMIC DNA]</scope>
    <source>
        <strain evidence="2 3">KMM 6351</strain>
    </source>
</reference>
<proteinExistence type="inferred from homology"/>
<accession>A0AA41WA36</accession>
<keyword evidence="1" id="KW-0808">Transferase</keyword>